<organism evidence="1 2">
    <name type="scientific">Streptomyces fructofermentans</name>
    <dbReference type="NCBI Taxonomy" id="152141"/>
    <lineage>
        <taxon>Bacteria</taxon>
        <taxon>Bacillati</taxon>
        <taxon>Actinomycetota</taxon>
        <taxon>Actinomycetes</taxon>
        <taxon>Kitasatosporales</taxon>
        <taxon>Streptomycetaceae</taxon>
        <taxon>Streptomyces</taxon>
    </lineage>
</organism>
<protein>
    <submittedName>
        <fullName evidence="1">Uncharacterized protein</fullName>
    </submittedName>
</protein>
<reference evidence="1" key="1">
    <citation type="journal article" date="2014" name="Int. J. Syst. Evol. Microbiol.">
        <title>Complete genome sequence of Corynebacterium casei LMG S-19264T (=DSM 44701T), isolated from a smear-ripened cheese.</title>
        <authorList>
            <consortium name="US DOE Joint Genome Institute (JGI-PGF)"/>
            <person name="Walter F."/>
            <person name="Albersmeier A."/>
            <person name="Kalinowski J."/>
            <person name="Ruckert C."/>
        </authorList>
    </citation>
    <scope>NUCLEOTIDE SEQUENCE</scope>
    <source>
        <strain evidence="1">JCM 4956</strain>
    </source>
</reference>
<comment type="caution">
    <text evidence="1">The sequence shown here is derived from an EMBL/GenBank/DDBJ whole genome shotgun (WGS) entry which is preliminary data.</text>
</comment>
<accession>A0A918NCL2</accession>
<gene>
    <name evidence="1" type="ORF">GCM10010515_26760</name>
</gene>
<dbReference type="AlphaFoldDB" id="A0A918NCL2"/>
<proteinExistence type="predicted"/>
<dbReference type="EMBL" id="BMWD01000007">
    <property type="protein sequence ID" value="GGX57751.1"/>
    <property type="molecule type" value="Genomic_DNA"/>
</dbReference>
<name>A0A918NCL2_9ACTN</name>
<dbReference type="RefSeq" id="WP_190035642.1">
    <property type="nucleotide sequence ID" value="NZ_BMWD01000007.1"/>
</dbReference>
<dbReference type="Proteomes" id="UP000645555">
    <property type="component" value="Unassembled WGS sequence"/>
</dbReference>
<keyword evidence="2" id="KW-1185">Reference proteome</keyword>
<evidence type="ECO:0000313" key="1">
    <source>
        <dbReference type="EMBL" id="GGX57751.1"/>
    </source>
</evidence>
<evidence type="ECO:0000313" key="2">
    <source>
        <dbReference type="Proteomes" id="UP000645555"/>
    </source>
</evidence>
<reference evidence="1" key="2">
    <citation type="submission" date="2020-09" db="EMBL/GenBank/DDBJ databases">
        <authorList>
            <person name="Sun Q."/>
            <person name="Ohkuma M."/>
        </authorList>
    </citation>
    <scope>NUCLEOTIDE SEQUENCE</scope>
    <source>
        <strain evidence="1">JCM 4956</strain>
    </source>
</reference>
<sequence>MAASVRARVLAQAGGRSWIVVDGRLPKPAAPCLCDLLRGRCGRASVVFLDLREAQLPVGEQVRGAFLPEGPRSFHIMADDPLRSFLATDRRVTAHSSVAQAWSAWSSA</sequence>